<dbReference type="PANTHER" id="PTHR10093">
    <property type="entry name" value="IRON-SULFUR CLUSTER ASSEMBLY ENZYME NIFU HOMOLOG"/>
    <property type="match status" value="1"/>
</dbReference>
<dbReference type="InterPro" id="IPR002871">
    <property type="entry name" value="NIF_FeS_clus_asmbl_NifU_N"/>
</dbReference>
<gene>
    <name evidence="2" type="ORF">S01H1_49448</name>
</gene>
<comment type="caution">
    <text evidence="2">The sequence shown here is derived from an EMBL/GenBank/DDBJ whole genome shotgun (WGS) entry which is preliminary data.</text>
</comment>
<proteinExistence type="predicted"/>
<dbReference type="GO" id="GO:0005506">
    <property type="term" value="F:iron ion binding"/>
    <property type="evidence" value="ECO:0007669"/>
    <property type="project" value="InterPro"/>
</dbReference>
<feature type="domain" description="NIF system FeS cluster assembly NifU N-terminal" evidence="1">
    <location>
        <begin position="11"/>
        <end position="114"/>
    </location>
</feature>
<dbReference type="SUPFAM" id="SSF82649">
    <property type="entry name" value="SufE/NifU"/>
    <property type="match status" value="1"/>
</dbReference>
<dbReference type="AlphaFoldDB" id="X0XBM5"/>
<dbReference type="Pfam" id="PF01592">
    <property type="entry name" value="NifU_N"/>
    <property type="match status" value="1"/>
</dbReference>
<evidence type="ECO:0000259" key="1">
    <source>
        <dbReference type="Pfam" id="PF01592"/>
    </source>
</evidence>
<protein>
    <recommendedName>
        <fullName evidence="1">NIF system FeS cluster assembly NifU N-terminal domain-containing protein</fullName>
    </recommendedName>
</protein>
<dbReference type="Gene3D" id="3.90.1010.10">
    <property type="match status" value="1"/>
</dbReference>
<dbReference type="CDD" id="cd06664">
    <property type="entry name" value="IscU_like"/>
    <property type="match status" value="1"/>
</dbReference>
<sequence>MTQSKNNFKVYNQQVLRHFLKPKFAKKMKNPDAVGRIKNNMCGDIMEVYLKIKKDKIKDISFQTLGCAAAIASSDVLCELAKGKTLKQAKKIKRKDIIKKLKSLPKVKLHCSVL</sequence>
<reference evidence="2" key="1">
    <citation type="journal article" date="2014" name="Front. Microbiol.">
        <title>High frequency of phylogenetically diverse reductive dehalogenase-homologous genes in deep subseafloor sedimentary metagenomes.</title>
        <authorList>
            <person name="Kawai M."/>
            <person name="Futagami T."/>
            <person name="Toyoda A."/>
            <person name="Takaki Y."/>
            <person name="Nishi S."/>
            <person name="Hori S."/>
            <person name="Arai W."/>
            <person name="Tsubouchi T."/>
            <person name="Morono Y."/>
            <person name="Uchiyama I."/>
            <person name="Ito T."/>
            <person name="Fujiyama A."/>
            <person name="Inagaki F."/>
            <person name="Takami H."/>
        </authorList>
    </citation>
    <scope>NUCLEOTIDE SEQUENCE</scope>
    <source>
        <strain evidence="2">Expedition CK06-06</strain>
    </source>
</reference>
<dbReference type="GO" id="GO:0016226">
    <property type="term" value="P:iron-sulfur cluster assembly"/>
    <property type="evidence" value="ECO:0007669"/>
    <property type="project" value="InterPro"/>
</dbReference>
<organism evidence="2">
    <name type="scientific">marine sediment metagenome</name>
    <dbReference type="NCBI Taxonomy" id="412755"/>
    <lineage>
        <taxon>unclassified sequences</taxon>
        <taxon>metagenomes</taxon>
        <taxon>ecological metagenomes</taxon>
    </lineage>
</organism>
<evidence type="ECO:0000313" key="2">
    <source>
        <dbReference type="EMBL" id="GAG22361.1"/>
    </source>
</evidence>
<feature type="non-terminal residue" evidence="2">
    <location>
        <position position="114"/>
    </location>
</feature>
<dbReference type="GO" id="GO:0051536">
    <property type="term" value="F:iron-sulfur cluster binding"/>
    <property type="evidence" value="ECO:0007669"/>
    <property type="project" value="InterPro"/>
</dbReference>
<accession>X0XBM5</accession>
<name>X0XBM5_9ZZZZ</name>
<dbReference type="EMBL" id="BARS01031814">
    <property type="protein sequence ID" value="GAG22361.1"/>
    <property type="molecule type" value="Genomic_DNA"/>
</dbReference>